<dbReference type="GO" id="GO:0004553">
    <property type="term" value="F:hydrolase activity, hydrolyzing O-glycosyl compounds"/>
    <property type="evidence" value="ECO:0007669"/>
    <property type="project" value="InterPro"/>
</dbReference>
<dbReference type="Gene3D" id="2.60.120.200">
    <property type="match status" value="1"/>
</dbReference>
<dbReference type="PROSITE" id="PS51257">
    <property type="entry name" value="PROKAR_LIPOPROTEIN"/>
    <property type="match status" value="1"/>
</dbReference>
<protein>
    <submittedName>
        <fullName evidence="9">Family 43 glycosylhydrolase</fullName>
    </submittedName>
</protein>
<dbReference type="PANTHER" id="PTHR42812:SF5">
    <property type="entry name" value="ENDO-ARABINASE"/>
    <property type="match status" value="1"/>
</dbReference>
<dbReference type="Proteomes" id="UP000316614">
    <property type="component" value="Chromosome"/>
</dbReference>
<dbReference type="SUPFAM" id="SSF75005">
    <property type="entry name" value="Arabinanase/levansucrase/invertase"/>
    <property type="match status" value="1"/>
</dbReference>
<evidence type="ECO:0000256" key="5">
    <source>
        <dbReference type="PIRSR" id="PIRSR606710-2"/>
    </source>
</evidence>
<keyword evidence="2 6" id="KW-0378">Hydrolase</keyword>
<dbReference type="InterPro" id="IPR006710">
    <property type="entry name" value="Glyco_hydro_43"/>
</dbReference>
<dbReference type="RefSeq" id="WP_141615143.1">
    <property type="nucleotide sequence ID" value="NZ_CP041253.1"/>
</dbReference>
<dbReference type="OrthoDB" id="9801455at2"/>
<feature type="signal peptide" evidence="7">
    <location>
        <begin position="1"/>
        <end position="24"/>
    </location>
</feature>
<keyword evidence="7" id="KW-0732">Signal</keyword>
<reference evidence="9 10" key="1">
    <citation type="submission" date="2019-06" db="EMBL/GenBank/DDBJ databases">
        <title>Echinicola alkalisoli sp. nov. isolated from saline soil.</title>
        <authorList>
            <person name="Sun J.-Q."/>
            <person name="Xu L."/>
        </authorList>
    </citation>
    <scope>NUCLEOTIDE SEQUENCE [LARGE SCALE GENOMIC DNA]</scope>
    <source>
        <strain evidence="9 10">LN3S3</strain>
    </source>
</reference>
<evidence type="ECO:0000313" key="9">
    <source>
        <dbReference type="EMBL" id="QDH79906.1"/>
    </source>
</evidence>
<gene>
    <name evidence="9" type="ORF">FKX85_13040</name>
</gene>
<dbReference type="InterPro" id="IPR023296">
    <property type="entry name" value="Glyco_hydro_beta-prop_sf"/>
</dbReference>
<evidence type="ECO:0000256" key="1">
    <source>
        <dbReference type="ARBA" id="ARBA00009865"/>
    </source>
</evidence>
<dbReference type="SUPFAM" id="SSF49899">
    <property type="entry name" value="Concanavalin A-like lectins/glucanases"/>
    <property type="match status" value="1"/>
</dbReference>
<evidence type="ECO:0000256" key="7">
    <source>
        <dbReference type="SAM" id="SignalP"/>
    </source>
</evidence>
<evidence type="ECO:0000256" key="2">
    <source>
        <dbReference type="ARBA" id="ARBA00022801"/>
    </source>
</evidence>
<organism evidence="9 10">
    <name type="scientific">Echinicola soli</name>
    <dbReference type="NCBI Taxonomy" id="2591634"/>
    <lineage>
        <taxon>Bacteria</taxon>
        <taxon>Pseudomonadati</taxon>
        <taxon>Bacteroidota</taxon>
        <taxon>Cytophagia</taxon>
        <taxon>Cytophagales</taxon>
        <taxon>Cyclobacteriaceae</taxon>
        <taxon>Echinicola</taxon>
    </lineage>
</organism>
<accession>A0A514CJF6</accession>
<feature type="active site" description="Proton acceptor" evidence="4">
    <location>
        <position position="50"/>
    </location>
</feature>
<feature type="domain" description="Beta-xylosidase C-terminal Concanavalin A-like" evidence="8">
    <location>
        <begin position="342"/>
        <end position="512"/>
    </location>
</feature>
<dbReference type="InterPro" id="IPR013320">
    <property type="entry name" value="ConA-like_dom_sf"/>
</dbReference>
<feature type="chain" id="PRO_5022235806" evidence="7">
    <location>
        <begin position="25"/>
        <end position="526"/>
    </location>
</feature>
<dbReference type="GO" id="GO:0005975">
    <property type="term" value="P:carbohydrate metabolic process"/>
    <property type="evidence" value="ECO:0007669"/>
    <property type="project" value="InterPro"/>
</dbReference>
<dbReference type="PANTHER" id="PTHR42812">
    <property type="entry name" value="BETA-XYLOSIDASE"/>
    <property type="match status" value="1"/>
</dbReference>
<evidence type="ECO:0000256" key="3">
    <source>
        <dbReference type="ARBA" id="ARBA00023295"/>
    </source>
</evidence>
<dbReference type="AlphaFoldDB" id="A0A514CJF6"/>
<feature type="active site" description="Proton donor" evidence="4">
    <location>
        <position position="220"/>
    </location>
</feature>
<proteinExistence type="inferred from homology"/>
<dbReference type="Gene3D" id="2.115.10.20">
    <property type="entry name" value="Glycosyl hydrolase domain, family 43"/>
    <property type="match status" value="1"/>
</dbReference>
<evidence type="ECO:0000313" key="10">
    <source>
        <dbReference type="Proteomes" id="UP000316614"/>
    </source>
</evidence>
<dbReference type="EMBL" id="CP041253">
    <property type="protein sequence ID" value="QDH79906.1"/>
    <property type="molecule type" value="Genomic_DNA"/>
</dbReference>
<dbReference type="CDD" id="cd08999">
    <property type="entry name" value="GH43_ABN-like"/>
    <property type="match status" value="1"/>
</dbReference>
<comment type="similarity">
    <text evidence="1 6">Belongs to the glycosyl hydrolase 43 family.</text>
</comment>
<dbReference type="Pfam" id="PF04616">
    <property type="entry name" value="Glyco_hydro_43"/>
    <property type="match status" value="1"/>
</dbReference>
<name>A0A514CJF6_9BACT</name>
<evidence type="ECO:0000256" key="4">
    <source>
        <dbReference type="PIRSR" id="PIRSR606710-1"/>
    </source>
</evidence>
<evidence type="ECO:0000259" key="8">
    <source>
        <dbReference type="Pfam" id="PF17851"/>
    </source>
</evidence>
<evidence type="ECO:0000256" key="6">
    <source>
        <dbReference type="RuleBase" id="RU361187"/>
    </source>
</evidence>
<dbReference type="InterPro" id="IPR041542">
    <property type="entry name" value="GH43_C2"/>
</dbReference>
<keyword evidence="3 6" id="KW-0326">Glycosidase</keyword>
<dbReference type="Pfam" id="PF17851">
    <property type="entry name" value="GH43_C2"/>
    <property type="match status" value="1"/>
</dbReference>
<dbReference type="KEGG" id="echi:FKX85_13040"/>
<feature type="site" description="Important for catalytic activity, responsible for pKa modulation of the active site Glu and correct orientation of both the proton donor and substrate" evidence="5">
    <location>
        <position position="160"/>
    </location>
</feature>
<dbReference type="InterPro" id="IPR051795">
    <property type="entry name" value="Glycosyl_Hydrlase_43"/>
</dbReference>
<keyword evidence="10" id="KW-1185">Reference proteome</keyword>
<sequence>MIKLNTKWIGILLAFFLASACQSAKEDRQKNKEAEDVAIVNPVLPGDHPDPTVVKVGEYFYASATSNEWAPLFPIFKSADLVNWEIVNYVFPDGAPEWARNNFWAPELAYDENQGKFYAYYTARDKESNRLSVAVASADSPEGEFTDHGPLVAQEAGSIDAYEARDENGKLFLTWKEDGNSRGLPTPIWAQEINEERTKLLGKPQELFRNDQEWEMHLIEGISIFRKNDYFYATYSAGACCDVACNYRAGVARAKKLLGPWEKYEKNPVLMDNEDWKCAGHGTVVKNGGEHYLLYHAYSTEGSVYVGREGVLEKINWTADGWPVFENKATYDLEKSSLSFTDDFSASLNPIWQWRVTQDIQYTTGDQGLLLAASEENEQLGTLLVQKSTSPEYSIEVTIDPAKSDAMGGILLVGGANNGFGAPVAGMGLAVKDGEVQVIENRDQKLEVKVTEKLASEVPVQLKMDVTEGHILKFSFSQDGAEWTTIGTQYDAAHLVPWGMGYRLGIFAKGNVDQNVNYKQVTITAN</sequence>